<sequence>MRARQLSCWTAGLVAVAAVGTTTACGGPQEVATGDGKERSRPVDAAQVADEQAAEQAALKAYAGYLAASRTASQRSDPHHPDLTRFLADPLLTRVRFNLQQAREHGAVSVGTLRSDPTVISVALDATPPTVEIQDCVDATGYRLVYLDGGKGVPGTRGTRHLATATATRHPDGRWRISAGAAYQDQPC</sequence>
<keyword evidence="1" id="KW-0732">Signal</keyword>
<dbReference type="OrthoDB" id="3629364at2"/>
<comment type="caution">
    <text evidence="2">The sequence shown here is derived from an EMBL/GenBank/DDBJ whole genome shotgun (WGS) entry which is preliminary data.</text>
</comment>
<reference evidence="2 3" key="1">
    <citation type="submission" date="2018-01" db="EMBL/GenBank/DDBJ databases">
        <title>Draft genome sequence of Jishengella endophytica.</title>
        <authorList>
            <person name="Sahin N."/>
            <person name="Ay H."/>
            <person name="Saygin H."/>
        </authorList>
    </citation>
    <scope>NUCLEOTIDE SEQUENCE [LARGE SCALE GENOMIC DNA]</scope>
    <source>
        <strain evidence="2 3">DSM 45430</strain>
    </source>
</reference>
<organism evidence="2 3">
    <name type="scientific">Micromonospora endophytica</name>
    <dbReference type="NCBI Taxonomy" id="515350"/>
    <lineage>
        <taxon>Bacteria</taxon>
        <taxon>Bacillati</taxon>
        <taxon>Actinomycetota</taxon>
        <taxon>Actinomycetes</taxon>
        <taxon>Micromonosporales</taxon>
        <taxon>Micromonosporaceae</taxon>
        <taxon>Micromonospora</taxon>
    </lineage>
</organism>
<dbReference type="PROSITE" id="PS51257">
    <property type="entry name" value="PROKAR_LIPOPROTEIN"/>
    <property type="match status" value="1"/>
</dbReference>
<dbReference type="RefSeq" id="WP_111242157.1">
    <property type="nucleotide sequence ID" value="NZ_AP023358.1"/>
</dbReference>
<keyword evidence="3" id="KW-1185">Reference proteome</keyword>
<dbReference type="EMBL" id="POTX01000022">
    <property type="protein sequence ID" value="PZF99560.1"/>
    <property type="molecule type" value="Genomic_DNA"/>
</dbReference>
<protein>
    <recommendedName>
        <fullName evidence="4">Secreted protein/lipoprotein</fullName>
    </recommendedName>
</protein>
<proteinExistence type="predicted"/>
<evidence type="ECO:0000313" key="2">
    <source>
        <dbReference type="EMBL" id="PZF99560.1"/>
    </source>
</evidence>
<gene>
    <name evidence="2" type="ORF">C1I93_05660</name>
</gene>
<dbReference type="AlphaFoldDB" id="A0A2W2CNS1"/>
<evidence type="ECO:0000256" key="1">
    <source>
        <dbReference type="SAM" id="SignalP"/>
    </source>
</evidence>
<evidence type="ECO:0008006" key="4">
    <source>
        <dbReference type="Google" id="ProtNLM"/>
    </source>
</evidence>
<dbReference type="Proteomes" id="UP000248627">
    <property type="component" value="Unassembled WGS sequence"/>
</dbReference>
<name>A0A2W2CNS1_9ACTN</name>
<feature type="signal peptide" evidence="1">
    <location>
        <begin position="1"/>
        <end position="24"/>
    </location>
</feature>
<evidence type="ECO:0000313" key="3">
    <source>
        <dbReference type="Proteomes" id="UP000248627"/>
    </source>
</evidence>
<accession>A0A2W2CNS1</accession>
<feature type="chain" id="PRO_5038818609" description="Secreted protein/lipoprotein" evidence="1">
    <location>
        <begin position="25"/>
        <end position="188"/>
    </location>
</feature>